<keyword evidence="2" id="KW-0805">Transcription regulation</keyword>
<evidence type="ECO:0000256" key="3">
    <source>
        <dbReference type="ARBA" id="ARBA00023125"/>
    </source>
</evidence>
<evidence type="ECO:0000313" key="7">
    <source>
        <dbReference type="EMBL" id="PSJ99602.1"/>
    </source>
</evidence>
<comment type="caution">
    <text evidence="7">The sequence shown here is derived from an EMBL/GenBank/DDBJ whole genome shotgun (WGS) entry which is preliminary data.</text>
</comment>
<evidence type="ECO:0000256" key="2">
    <source>
        <dbReference type="ARBA" id="ARBA00023015"/>
    </source>
</evidence>
<keyword evidence="8" id="KW-1185">Reference proteome</keyword>
<keyword evidence="3 5" id="KW-0238">DNA-binding</keyword>
<proteinExistence type="predicted"/>
<dbReference type="Proteomes" id="UP000240419">
    <property type="component" value="Unassembled WGS sequence"/>
</dbReference>
<dbReference type="InterPro" id="IPR041490">
    <property type="entry name" value="KstR2_TetR_C"/>
</dbReference>
<name>A0A2P7VK81_9BACL</name>
<protein>
    <submittedName>
        <fullName evidence="7">TetR family transcriptional regulator</fullName>
    </submittedName>
</protein>
<dbReference type="EMBL" id="PXZM01000003">
    <property type="protein sequence ID" value="PSJ99602.1"/>
    <property type="molecule type" value="Genomic_DNA"/>
</dbReference>
<dbReference type="SUPFAM" id="SSF46689">
    <property type="entry name" value="Homeodomain-like"/>
    <property type="match status" value="1"/>
</dbReference>
<dbReference type="PANTHER" id="PTHR30055:SF175">
    <property type="entry name" value="HTH-TYPE TRANSCRIPTIONAL REPRESSOR KSTR2"/>
    <property type="match status" value="1"/>
</dbReference>
<dbReference type="PANTHER" id="PTHR30055">
    <property type="entry name" value="HTH-TYPE TRANSCRIPTIONAL REGULATOR RUTR"/>
    <property type="match status" value="1"/>
</dbReference>
<dbReference type="OrthoDB" id="268339at2"/>
<evidence type="ECO:0000256" key="1">
    <source>
        <dbReference type="ARBA" id="ARBA00022491"/>
    </source>
</evidence>
<dbReference type="PROSITE" id="PS50977">
    <property type="entry name" value="HTH_TETR_2"/>
    <property type="match status" value="1"/>
</dbReference>
<dbReference type="InterPro" id="IPR050109">
    <property type="entry name" value="HTH-type_TetR-like_transc_reg"/>
</dbReference>
<organism evidence="7 8">
    <name type="scientific">Brevibacillus fortis</name>
    <dbReference type="NCBI Taxonomy" id="2126352"/>
    <lineage>
        <taxon>Bacteria</taxon>
        <taxon>Bacillati</taxon>
        <taxon>Bacillota</taxon>
        <taxon>Bacilli</taxon>
        <taxon>Bacillales</taxon>
        <taxon>Paenibacillaceae</taxon>
        <taxon>Brevibacillus</taxon>
    </lineage>
</organism>
<dbReference type="InterPro" id="IPR001647">
    <property type="entry name" value="HTH_TetR"/>
</dbReference>
<dbReference type="AlphaFoldDB" id="A0A2P7VK81"/>
<dbReference type="Gene3D" id="1.10.357.10">
    <property type="entry name" value="Tetracycline Repressor, domain 2"/>
    <property type="match status" value="1"/>
</dbReference>
<evidence type="ECO:0000313" key="8">
    <source>
        <dbReference type="Proteomes" id="UP000240419"/>
    </source>
</evidence>
<dbReference type="SUPFAM" id="SSF48498">
    <property type="entry name" value="Tetracyclin repressor-like, C-terminal domain"/>
    <property type="match status" value="1"/>
</dbReference>
<keyword evidence="4" id="KW-0804">Transcription</keyword>
<dbReference type="InterPro" id="IPR009057">
    <property type="entry name" value="Homeodomain-like_sf"/>
</dbReference>
<feature type="DNA-binding region" description="H-T-H motif" evidence="5">
    <location>
        <begin position="30"/>
        <end position="49"/>
    </location>
</feature>
<keyword evidence="1" id="KW-0678">Repressor</keyword>
<reference evidence="7 8" key="1">
    <citation type="submission" date="2018-03" db="EMBL/GenBank/DDBJ databases">
        <title>Brevisbacillus phylogenomics.</title>
        <authorList>
            <person name="Dunlap C."/>
        </authorList>
    </citation>
    <scope>NUCLEOTIDE SEQUENCE [LARGE SCALE GENOMIC DNA]</scope>
    <source>
        <strain evidence="7 8">NRRL NRS-1210</strain>
    </source>
</reference>
<gene>
    <name evidence="7" type="ORF">C7R93_02695</name>
</gene>
<dbReference type="Gene3D" id="1.10.10.60">
    <property type="entry name" value="Homeodomain-like"/>
    <property type="match status" value="1"/>
</dbReference>
<dbReference type="GO" id="GO:0003700">
    <property type="term" value="F:DNA-binding transcription factor activity"/>
    <property type="evidence" value="ECO:0007669"/>
    <property type="project" value="TreeGrafter"/>
</dbReference>
<accession>A0A2P7VK81</accession>
<dbReference type="GO" id="GO:0000976">
    <property type="term" value="F:transcription cis-regulatory region binding"/>
    <property type="evidence" value="ECO:0007669"/>
    <property type="project" value="TreeGrafter"/>
</dbReference>
<dbReference type="Pfam" id="PF17932">
    <property type="entry name" value="TetR_C_24"/>
    <property type="match status" value="1"/>
</dbReference>
<sequence>MKIMAEKSIRERIIETSMRLFEANGYHKVTVDQIVKESGTSKGGFYHNFKSKDELLYIIHDQFITYVLEKAEEAYEKWDTPTERLQAIVKSFVMMIDLYRSQVTIFYQESLFLAPEYYTDIETKRDRYKKIMFTVISDGIESGEFRPELPVPIVSMAIFGMVNWIYKWYQKSGTYSIEQIADIYADMVLHSVLKSDSMENPAFQRFFLQSQESPFKPL</sequence>
<evidence type="ECO:0000256" key="5">
    <source>
        <dbReference type="PROSITE-ProRule" id="PRU00335"/>
    </source>
</evidence>
<evidence type="ECO:0000256" key="4">
    <source>
        <dbReference type="ARBA" id="ARBA00023163"/>
    </source>
</evidence>
<feature type="domain" description="HTH tetR-type" evidence="6">
    <location>
        <begin position="7"/>
        <end position="67"/>
    </location>
</feature>
<dbReference type="InterPro" id="IPR036271">
    <property type="entry name" value="Tet_transcr_reg_TetR-rel_C_sf"/>
</dbReference>
<dbReference type="PRINTS" id="PR00455">
    <property type="entry name" value="HTHTETR"/>
</dbReference>
<dbReference type="Pfam" id="PF00440">
    <property type="entry name" value="TetR_N"/>
    <property type="match status" value="1"/>
</dbReference>
<evidence type="ECO:0000259" key="6">
    <source>
        <dbReference type="PROSITE" id="PS50977"/>
    </source>
</evidence>